<reference evidence="1 2" key="1">
    <citation type="submission" date="2012-04" db="EMBL/GenBank/DDBJ databases">
        <title>Genome sequence of Helicobacter pylori Hp H-42.</title>
        <authorList>
            <person name="Blanchard T.G."/>
            <person name="Czinn S.J."/>
            <person name="McCracken C."/>
            <person name="Abolude K."/>
            <person name="Maroo A."/>
            <person name="Santana-Cruz I."/>
            <person name="Tallon L.J."/>
            <person name="Ficke F.W.F."/>
        </authorList>
    </citation>
    <scope>NUCLEOTIDE SEQUENCE [LARGE SCALE GENOMIC DNA]</scope>
    <source>
        <strain evidence="1 2">Hp H-42</strain>
    </source>
</reference>
<sequence>MKFDELLAKILVGGYRLSFILFLKEAVKSFGLLPLSVSDKIKTLESVFCNQKM</sequence>
<name>A0AB33XFU6_HELPX</name>
<dbReference type="AlphaFoldDB" id="A0AB33XFU6"/>
<organism evidence="1 2">
    <name type="scientific">Helicobacter pylori Hp H-42</name>
    <dbReference type="NCBI Taxonomy" id="992047"/>
    <lineage>
        <taxon>Bacteria</taxon>
        <taxon>Pseudomonadati</taxon>
        <taxon>Campylobacterota</taxon>
        <taxon>Epsilonproteobacteria</taxon>
        <taxon>Campylobacterales</taxon>
        <taxon>Helicobacteraceae</taxon>
        <taxon>Helicobacter</taxon>
    </lineage>
</organism>
<accession>A0AB33XFU6</accession>
<evidence type="ECO:0000313" key="1">
    <source>
        <dbReference type="EMBL" id="EJB61064.1"/>
    </source>
</evidence>
<evidence type="ECO:0000313" key="2">
    <source>
        <dbReference type="Proteomes" id="UP000005514"/>
    </source>
</evidence>
<comment type="caution">
    <text evidence="1">The sequence shown here is derived from an EMBL/GenBank/DDBJ whole genome shotgun (WGS) entry which is preliminary data.</text>
</comment>
<dbReference type="Proteomes" id="UP000005514">
    <property type="component" value="Unassembled WGS sequence"/>
</dbReference>
<dbReference type="EMBL" id="AKON01000015">
    <property type="protein sequence ID" value="EJB61064.1"/>
    <property type="molecule type" value="Genomic_DNA"/>
</dbReference>
<gene>
    <name evidence="1" type="ORF">HPHPH42_1447</name>
</gene>
<proteinExistence type="predicted"/>
<protein>
    <submittedName>
        <fullName evidence="1">Uncharacterized protein</fullName>
    </submittedName>
</protein>